<feature type="domain" description="N-acetyltransferase" evidence="1">
    <location>
        <begin position="20"/>
        <end position="227"/>
    </location>
</feature>
<evidence type="ECO:0000259" key="1">
    <source>
        <dbReference type="PROSITE" id="PS51186"/>
    </source>
</evidence>
<protein>
    <recommendedName>
        <fullName evidence="1">N-acetyltransferase domain-containing protein</fullName>
    </recommendedName>
</protein>
<dbReference type="Pfam" id="PF13508">
    <property type="entry name" value="Acetyltransf_7"/>
    <property type="match status" value="1"/>
</dbReference>
<dbReference type="PANTHER" id="PTHR42791:SF14">
    <property type="entry name" value="N-ACETYLTRANSFERASE DOMAIN-CONTAINING PROTEIN"/>
    <property type="match status" value="1"/>
</dbReference>
<gene>
    <name evidence="2" type="ORF">VDGE_00786</name>
</gene>
<evidence type="ECO:0000313" key="2">
    <source>
        <dbReference type="EMBL" id="RXG43440.1"/>
    </source>
</evidence>
<name>A0A444RQK2_VERDA</name>
<dbReference type="AlphaFoldDB" id="A0A444RQK2"/>
<dbReference type="Proteomes" id="UP000288725">
    <property type="component" value="Chromosome 2"/>
</dbReference>
<dbReference type="Gene3D" id="3.40.630.30">
    <property type="match status" value="1"/>
</dbReference>
<dbReference type="SUPFAM" id="SSF55729">
    <property type="entry name" value="Acyl-CoA N-acyltransferases (Nat)"/>
    <property type="match status" value="1"/>
</dbReference>
<comment type="caution">
    <text evidence="2">The sequence shown here is derived from an EMBL/GenBank/DDBJ whole genome shotgun (WGS) entry which is preliminary data.</text>
</comment>
<dbReference type="PROSITE" id="PS51186">
    <property type="entry name" value="GNAT"/>
    <property type="match status" value="1"/>
</dbReference>
<dbReference type="PANTHER" id="PTHR42791">
    <property type="entry name" value="GNAT FAMILY ACETYLTRANSFERASE"/>
    <property type="match status" value="1"/>
</dbReference>
<dbReference type="EMBL" id="RSDZ01000104">
    <property type="protein sequence ID" value="RXG43440.1"/>
    <property type="molecule type" value="Genomic_DNA"/>
</dbReference>
<dbReference type="CDD" id="cd04301">
    <property type="entry name" value="NAT_SF"/>
    <property type="match status" value="1"/>
</dbReference>
<sequence>MRTLLPIQRDIIAPTTNMPLELRRVEASDHDILERCIVVETAAFDSSHIKPIVYPGPFPPDADERRVAELSETLSKEPNIHFIAVADTEIEGPDAIVAWGKWMVYADGMPPPKERTFLPGMNFEAAKLMYGGIDSLRKNVEGLKCMYLNVLVTDPEHQGRGAGKLLMQWGADEADRLGLATFLESSEAGHVLYPKFGFQDVEPLVVSLAEFGLERPYRAWGMVRPAKE</sequence>
<dbReference type="InterPro" id="IPR052523">
    <property type="entry name" value="Trichothecene_AcTrans"/>
</dbReference>
<evidence type="ECO:0000313" key="3">
    <source>
        <dbReference type="Proteomes" id="UP000288725"/>
    </source>
</evidence>
<dbReference type="InterPro" id="IPR000182">
    <property type="entry name" value="GNAT_dom"/>
</dbReference>
<dbReference type="GO" id="GO:0016747">
    <property type="term" value="F:acyltransferase activity, transferring groups other than amino-acyl groups"/>
    <property type="evidence" value="ECO:0007669"/>
    <property type="project" value="InterPro"/>
</dbReference>
<accession>A0A444RQK2</accession>
<proteinExistence type="predicted"/>
<organism evidence="2 3">
    <name type="scientific">Verticillium dahliae</name>
    <name type="common">Verticillium wilt</name>
    <dbReference type="NCBI Taxonomy" id="27337"/>
    <lineage>
        <taxon>Eukaryota</taxon>
        <taxon>Fungi</taxon>
        <taxon>Dikarya</taxon>
        <taxon>Ascomycota</taxon>
        <taxon>Pezizomycotina</taxon>
        <taxon>Sordariomycetes</taxon>
        <taxon>Hypocreomycetidae</taxon>
        <taxon>Glomerellales</taxon>
        <taxon>Plectosphaerellaceae</taxon>
        <taxon>Verticillium</taxon>
    </lineage>
</organism>
<dbReference type="InterPro" id="IPR016181">
    <property type="entry name" value="Acyl_CoA_acyltransferase"/>
</dbReference>
<reference evidence="2 3" key="1">
    <citation type="submission" date="2018-12" db="EMBL/GenBank/DDBJ databases">
        <title>Genome of Verticillium dahliae isolate Getta Getta.</title>
        <authorList>
            <person name="Gardiner D.M."/>
        </authorList>
    </citation>
    <scope>NUCLEOTIDE SEQUENCE [LARGE SCALE GENOMIC DNA]</scope>
    <source>
        <strain evidence="2 3">Getta Getta</strain>
    </source>
</reference>